<comment type="catalytic activity">
    <reaction evidence="5 6">
        <text>carbamoyl phosphate + L-ornithine = L-citrulline + phosphate + H(+)</text>
        <dbReference type="Rhea" id="RHEA:19513"/>
        <dbReference type="ChEBI" id="CHEBI:15378"/>
        <dbReference type="ChEBI" id="CHEBI:43474"/>
        <dbReference type="ChEBI" id="CHEBI:46911"/>
        <dbReference type="ChEBI" id="CHEBI:57743"/>
        <dbReference type="ChEBI" id="CHEBI:58228"/>
        <dbReference type="EC" id="2.1.3.3"/>
    </reaction>
</comment>
<dbReference type="Pfam" id="PF00185">
    <property type="entry name" value="OTCace"/>
    <property type="match status" value="1"/>
</dbReference>
<keyword evidence="4 6" id="KW-0808">Transferase</keyword>
<evidence type="ECO:0000313" key="10">
    <source>
        <dbReference type="Proteomes" id="UP000249818"/>
    </source>
</evidence>
<dbReference type="FunFam" id="3.40.50.1370:FF:000008">
    <property type="entry name" value="Ornithine carbamoyltransferase"/>
    <property type="match status" value="1"/>
</dbReference>
<feature type="domain" description="Aspartate/ornithine carbamoyltransferase carbamoyl-P binding" evidence="8">
    <location>
        <begin position="3"/>
        <end position="144"/>
    </location>
</feature>
<dbReference type="GO" id="GO:0042450">
    <property type="term" value="P:L-arginine biosynthetic process via ornithine"/>
    <property type="evidence" value="ECO:0007669"/>
    <property type="project" value="UniProtKB-UniRule"/>
</dbReference>
<evidence type="ECO:0000256" key="4">
    <source>
        <dbReference type="ARBA" id="ARBA00022679"/>
    </source>
</evidence>
<dbReference type="InterPro" id="IPR006130">
    <property type="entry name" value="Asp/Orn_carbamoylTrfase"/>
</dbReference>
<comment type="pathway">
    <text evidence="1">Amino-acid biosynthesis; L-arginine biosynthesis; L-arginine from L-ornithine and carbamoyl phosphate: step 1/3.</text>
</comment>
<evidence type="ECO:0000259" key="7">
    <source>
        <dbReference type="Pfam" id="PF00185"/>
    </source>
</evidence>
<protein>
    <recommendedName>
        <fullName evidence="3 6">Ornithine carbamoyltransferase</fullName>
        <shortName evidence="6">OTCase</shortName>
        <ecNumber evidence="3 6">2.1.3.3</ecNumber>
    </recommendedName>
</protein>
<feature type="binding site" evidence="6">
    <location>
        <position position="222"/>
    </location>
    <ligand>
        <name>L-ornithine</name>
        <dbReference type="ChEBI" id="CHEBI:46911"/>
    </ligand>
</feature>
<dbReference type="PANTHER" id="PTHR45753">
    <property type="entry name" value="ORNITHINE CARBAMOYLTRANSFERASE, MITOCHONDRIAL"/>
    <property type="match status" value="1"/>
</dbReference>
<dbReference type="RefSeq" id="WP_122031233.1">
    <property type="nucleotide sequence ID" value="NZ_LS483254.1"/>
</dbReference>
<evidence type="ECO:0000313" key="9">
    <source>
        <dbReference type="EMBL" id="SQD92915.1"/>
    </source>
</evidence>
<dbReference type="AlphaFoldDB" id="A0A2X3ML95"/>
<keyword evidence="6" id="KW-0963">Cytoplasm</keyword>
<dbReference type="InterPro" id="IPR006132">
    <property type="entry name" value="Asp/Orn_carbamoyltranf_P-bd"/>
</dbReference>
<feature type="binding site" evidence="6">
    <location>
        <begin position="262"/>
        <end position="263"/>
    </location>
    <ligand>
        <name>carbamoyl phosphate</name>
        <dbReference type="ChEBI" id="CHEBI:58228"/>
    </ligand>
</feature>
<organism evidence="9 10">
    <name type="scientific">Candidatus Bipolaricaulis anaerobius</name>
    <dbReference type="NCBI Taxonomy" id="2026885"/>
    <lineage>
        <taxon>Bacteria</taxon>
        <taxon>Candidatus Bipolaricaulota</taxon>
        <taxon>Candidatus Bipolaricaulia</taxon>
        <taxon>Candidatus Bipolaricaulales</taxon>
        <taxon>Candidatus Bipolaricaulaceae</taxon>
        <taxon>Candidatus Bipolaricaulis</taxon>
    </lineage>
</organism>
<dbReference type="Gene3D" id="3.40.50.1370">
    <property type="entry name" value="Aspartate/ornithine carbamoyltransferase"/>
    <property type="match status" value="2"/>
</dbReference>
<evidence type="ECO:0000256" key="1">
    <source>
        <dbReference type="ARBA" id="ARBA00004975"/>
    </source>
</evidence>
<dbReference type="GO" id="GO:0019240">
    <property type="term" value="P:citrulline biosynthetic process"/>
    <property type="evidence" value="ECO:0007669"/>
    <property type="project" value="TreeGrafter"/>
</dbReference>
<dbReference type="EC" id="2.1.3.3" evidence="3 6"/>
<comment type="similarity">
    <text evidence="2 6">Belongs to the aspartate/ornithine carbamoyltransferase superfamily. OTCase family.</text>
</comment>
<dbReference type="SUPFAM" id="SSF53671">
    <property type="entry name" value="Aspartate/ornithine carbamoyltransferase"/>
    <property type="match status" value="1"/>
</dbReference>
<dbReference type="InterPro" id="IPR002292">
    <property type="entry name" value="Orn/put_carbamltrans"/>
</dbReference>
<evidence type="ECO:0000256" key="3">
    <source>
        <dbReference type="ARBA" id="ARBA00013007"/>
    </source>
</evidence>
<feature type="binding site" evidence="6">
    <location>
        <position position="290"/>
    </location>
    <ligand>
        <name>carbamoyl phosphate</name>
        <dbReference type="ChEBI" id="CHEBI:58228"/>
    </ligand>
</feature>
<dbReference type="HAMAP" id="MF_01109">
    <property type="entry name" value="OTCase"/>
    <property type="match status" value="1"/>
</dbReference>
<dbReference type="OrthoDB" id="9774690at2"/>
<reference evidence="10" key="1">
    <citation type="submission" date="2018-05" db="EMBL/GenBank/DDBJ databases">
        <authorList>
            <person name="Hao L."/>
        </authorList>
    </citation>
    <scope>NUCLEOTIDE SEQUENCE [LARGE SCALE GENOMIC DNA]</scope>
</reference>
<evidence type="ECO:0000256" key="6">
    <source>
        <dbReference type="HAMAP-Rule" id="MF_01109"/>
    </source>
</evidence>
<dbReference type="PANTHER" id="PTHR45753:SF3">
    <property type="entry name" value="ORNITHINE TRANSCARBAMYLASE, MITOCHONDRIAL"/>
    <property type="match status" value="1"/>
</dbReference>
<dbReference type="Pfam" id="PF02729">
    <property type="entry name" value="OTCace_N"/>
    <property type="match status" value="1"/>
</dbReference>
<name>A0A2X3ML95_9BACT</name>
<gene>
    <name evidence="9" type="primary">argF</name>
    <name evidence="9" type="ORF">BARAN1_0891</name>
</gene>
<dbReference type="GO" id="GO:0005737">
    <property type="term" value="C:cytoplasm"/>
    <property type="evidence" value="ECO:0007669"/>
    <property type="project" value="UniProtKB-SubCell"/>
</dbReference>
<dbReference type="InterPro" id="IPR006131">
    <property type="entry name" value="Asp_carbamoyltransf_Asp/Orn-bd"/>
</dbReference>
<dbReference type="PRINTS" id="PR00100">
    <property type="entry name" value="AOTCASE"/>
</dbReference>
<feature type="binding site" evidence="6">
    <location>
        <position position="162"/>
    </location>
    <ligand>
        <name>L-ornithine</name>
        <dbReference type="ChEBI" id="CHEBI:46911"/>
    </ligand>
</feature>
<dbReference type="KEGG" id="bana:BARAN1_0891"/>
<comment type="subcellular location">
    <subcellularLocation>
        <location evidence="6">Cytoplasm</location>
    </subcellularLocation>
</comment>
<keyword evidence="10" id="KW-1185">Reference proteome</keyword>
<feature type="binding site" evidence="6">
    <location>
        <begin position="131"/>
        <end position="134"/>
    </location>
    <ligand>
        <name>carbamoyl phosphate</name>
        <dbReference type="ChEBI" id="CHEBI:58228"/>
    </ligand>
</feature>
<dbReference type="PRINTS" id="PR00102">
    <property type="entry name" value="OTCASE"/>
</dbReference>
<dbReference type="GO" id="GO:0016597">
    <property type="term" value="F:amino acid binding"/>
    <property type="evidence" value="ECO:0007669"/>
    <property type="project" value="InterPro"/>
</dbReference>
<dbReference type="InterPro" id="IPR024904">
    <property type="entry name" value="OTCase_ArgI"/>
</dbReference>
<accession>A0A2X3ML95</accession>
<feature type="binding site" evidence="6">
    <location>
        <position position="104"/>
    </location>
    <ligand>
        <name>carbamoyl phosphate</name>
        <dbReference type="ChEBI" id="CHEBI:58228"/>
    </ligand>
</feature>
<proteinExistence type="inferred from homology"/>
<feature type="domain" description="Aspartate/ornithine carbamoyltransferase Asp/Orn-binding" evidence="7">
    <location>
        <begin position="151"/>
        <end position="301"/>
    </location>
</feature>
<dbReference type="EMBL" id="LS483254">
    <property type="protein sequence ID" value="SQD92915.1"/>
    <property type="molecule type" value="Genomic_DNA"/>
</dbReference>
<dbReference type="InterPro" id="IPR036901">
    <property type="entry name" value="Asp/Orn_carbamoylTrfase_sf"/>
</dbReference>
<evidence type="ECO:0000256" key="5">
    <source>
        <dbReference type="ARBA" id="ARBA00048772"/>
    </source>
</evidence>
<sequence>MNRHFLRLADWSAPELREALDLARHLKREHRAGISHRDVLPGKTLAMVFQKPSLRTRVSFEVGMTHLGGHALYLGPEDIKLGKRETTEDIALNLSRYADGIMARVFGHDIVEELARYATVPVINGLSDLHHPCQALGDMLTVCEKVGSLPGLTLAFIGDGNNVAHSLLEASAAFGLQFRIACPVGHEPNADIVQAARSGGATVDIVHDPREAARGADILYTDVWASMGQEDEAEARRRTFRGFTIDLDLLALANRGCLVMHCLPAHYGEEITYEASRSENSVLFDQAENRLHAQKAILVLLLS</sequence>
<evidence type="ECO:0000259" key="8">
    <source>
        <dbReference type="Pfam" id="PF02729"/>
    </source>
</evidence>
<dbReference type="GO" id="GO:0004585">
    <property type="term" value="F:ornithine carbamoyltransferase activity"/>
    <property type="evidence" value="ECO:0007669"/>
    <property type="project" value="UniProtKB-UniRule"/>
</dbReference>
<dbReference type="Proteomes" id="UP000249818">
    <property type="component" value="Chromosome BARAN1"/>
</dbReference>
<feature type="binding site" evidence="6">
    <location>
        <begin position="226"/>
        <end position="227"/>
    </location>
    <ligand>
        <name>L-ornithine</name>
        <dbReference type="ChEBI" id="CHEBI:46911"/>
    </ligand>
</feature>
<dbReference type="NCBIfam" id="NF001986">
    <property type="entry name" value="PRK00779.1"/>
    <property type="match status" value="1"/>
</dbReference>
<comment type="caution">
    <text evidence="6">Lacks conserved residue(s) required for the propagation of feature annotation.</text>
</comment>
<dbReference type="NCBIfam" id="TIGR00658">
    <property type="entry name" value="orni_carb_tr"/>
    <property type="match status" value="1"/>
</dbReference>
<evidence type="ECO:0000256" key="2">
    <source>
        <dbReference type="ARBA" id="ARBA00007805"/>
    </source>
</evidence>